<evidence type="ECO:0000256" key="1">
    <source>
        <dbReference type="ARBA" id="ARBA00023125"/>
    </source>
</evidence>
<dbReference type="PRINTS" id="PR00455">
    <property type="entry name" value="HTHTETR"/>
</dbReference>
<dbReference type="AlphaFoldDB" id="A0A2T6GSW6"/>
<sequence>MVAKKLSAPNVTKTRLLEATEALFIKYGYDAVLLRQITERAKVNLAAVNYHFGDKDSLMKALLMQRLGPLNDQRLELLAKCEEQADGPLDCETLLGVLFAPAMGLERSDESGGLEGRSFIRFLGRVYSDTSPFIQEYLKEHYQPVFERFFKAFALALPDLPRNELGVRLQFALKAISGVMAGTELRLLMQAMSLGRPATDAEVMAKLISLVSAAIRAPMQDPDSEQALEKVLNTQRLIRQHSQSLAGMIPA</sequence>
<dbReference type="SUPFAM" id="SSF48498">
    <property type="entry name" value="Tetracyclin repressor-like, C-terminal domain"/>
    <property type="match status" value="1"/>
</dbReference>
<dbReference type="EMBL" id="PYJM01000001">
    <property type="protein sequence ID" value="PUA47224.1"/>
    <property type="molecule type" value="Genomic_DNA"/>
</dbReference>
<dbReference type="PANTHER" id="PTHR30055">
    <property type="entry name" value="HTH-TYPE TRANSCRIPTIONAL REGULATOR RUTR"/>
    <property type="match status" value="1"/>
</dbReference>
<dbReference type="Pfam" id="PF17939">
    <property type="entry name" value="TetR_C_30"/>
    <property type="match status" value="1"/>
</dbReference>
<evidence type="ECO:0000313" key="5">
    <source>
        <dbReference type="Proteomes" id="UP000244178"/>
    </source>
</evidence>
<evidence type="ECO:0000313" key="4">
    <source>
        <dbReference type="EMBL" id="PUA47224.1"/>
    </source>
</evidence>
<dbReference type="Pfam" id="PF00440">
    <property type="entry name" value="TetR_N"/>
    <property type="match status" value="1"/>
</dbReference>
<reference evidence="4 5" key="1">
    <citation type="submission" date="2018-03" db="EMBL/GenBank/DDBJ databases">
        <title>Draft genome sequence of the plant growth promoting rhizobacterium Pseudomonas protegens strain BNJ-SS-45 isolated from wheat (Triticum aestivum) rhizosphere.</title>
        <authorList>
            <person name="Bajpai A."/>
            <person name="Shende K."/>
            <person name="Meena N."/>
            <person name="Upadhyayula S.R."/>
            <person name="Suravajhala P."/>
            <person name="Medicherla K.M."/>
            <person name="Johri B.N."/>
        </authorList>
    </citation>
    <scope>NUCLEOTIDE SEQUENCE [LARGE SCALE GENOMIC DNA]</scope>
    <source>
        <strain evidence="4 5">BNJ-SS-45</strain>
    </source>
</reference>
<proteinExistence type="predicted"/>
<evidence type="ECO:0000256" key="2">
    <source>
        <dbReference type="PROSITE-ProRule" id="PRU00335"/>
    </source>
</evidence>
<dbReference type="GO" id="GO:0000976">
    <property type="term" value="F:transcription cis-regulatory region binding"/>
    <property type="evidence" value="ECO:0007669"/>
    <property type="project" value="TreeGrafter"/>
</dbReference>
<dbReference type="InterPro" id="IPR001647">
    <property type="entry name" value="HTH_TetR"/>
</dbReference>
<feature type="domain" description="HTH tetR-type" evidence="3">
    <location>
        <begin position="10"/>
        <end position="70"/>
    </location>
</feature>
<dbReference type="RefSeq" id="WP_060839191.1">
    <property type="nucleotide sequence ID" value="NZ_PIZE01000004.1"/>
</dbReference>
<dbReference type="PANTHER" id="PTHR30055:SF235">
    <property type="entry name" value="TRANSCRIPTIONAL REGULATORY PROTEIN"/>
    <property type="match status" value="1"/>
</dbReference>
<evidence type="ECO:0000259" key="3">
    <source>
        <dbReference type="PROSITE" id="PS50977"/>
    </source>
</evidence>
<feature type="DNA-binding region" description="H-T-H motif" evidence="2">
    <location>
        <begin position="33"/>
        <end position="52"/>
    </location>
</feature>
<dbReference type="Gene3D" id="1.10.357.10">
    <property type="entry name" value="Tetracycline Repressor, domain 2"/>
    <property type="match status" value="1"/>
</dbReference>
<dbReference type="InterPro" id="IPR036271">
    <property type="entry name" value="Tet_transcr_reg_TetR-rel_C_sf"/>
</dbReference>
<name>A0A2T6GSW6_9PSED</name>
<dbReference type="InterPro" id="IPR041586">
    <property type="entry name" value="PsrA_TetR_C"/>
</dbReference>
<protein>
    <submittedName>
        <fullName evidence="4">TetR/AcrR family transcriptional regulator</fullName>
    </submittedName>
</protein>
<keyword evidence="1 2" id="KW-0238">DNA-binding</keyword>
<organism evidence="4 5">
    <name type="scientific">Pseudomonas protegens</name>
    <dbReference type="NCBI Taxonomy" id="380021"/>
    <lineage>
        <taxon>Bacteria</taxon>
        <taxon>Pseudomonadati</taxon>
        <taxon>Pseudomonadota</taxon>
        <taxon>Gammaproteobacteria</taxon>
        <taxon>Pseudomonadales</taxon>
        <taxon>Pseudomonadaceae</taxon>
        <taxon>Pseudomonas</taxon>
    </lineage>
</organism>
<dbReference type="InterPro" id="IPR009057">
    <property type="entry name" value="Homeodomain-like_sf"/>
</dbReference>
<gene>
    <name evidence="4" type="ORF">C5U62_04390</name>
</gene>
<comment type="caution">
    <text evidence="4">The sequence shown here is derived from an EMBL/GenBank/DDBJ whole genome shotgun (WGS) entry which is preliminary data.</text>
</comment>
<dbReference type="PROSITE" id="PS50977">
    <property type="entry name" value="HTH_TETR_2"/>
    <property type="match status" value="1"/>
</dbReference>
<accession>A0A2T6GSW6</accession>
<dbReference type="Proteomes" id="UP000244178">
    <property type="component" value="Unassembled WGS sequence"/>
</dbReference>
<dbReference type="GO" id="GO:0003700">
    <property type="term" value="F:DNA-binding transcription factor activity"/>
    <property type="evidence" value="ECO:0007669"/>
    <property type="project" value="TreeGrafter"/>
</dbReference>
<dbReference type="InterPro" id="IPR050109">
    <property type="entry name" value="HTH-type_TetR-like_transc_reg"/>
</dbReference>
<dbReference type="SUPFAM" id="SSF46689">
    <property type="entry name" value="Homeodomain-like"/>
    <property type="match status" value="1"/>
</dbReference>